<keyword evidence="1" id="KW-0175">Coiled coil</keyword>
<keyword evidence="3" id="KW-0812">Transmembrane</keyword>
<feature type="region of interest" description="Disordered" evidence="2">
    <location>
        <begin position="269"/>
        <end position="334"/>
    </location>
</feature>
<gene>
    <name evidence="5" type="ORF">PSON_ATCC_30995.1.T2860011</name>
</gene>
<protein>
    <recommendedName>
        <fullName evidence="4">NFACT RNA-binding domain-containing protein</fullName>
    </recommendedName>
</protein>
<dbReference type="GO" id="GO:0072344">
    <property type="term" value="P:rescue of stalled ribosome"/>
    <property type="evidence" value="ECO:0007669"/>
    <property type="project" value="TreeGrafter"/>
</dbReference>
<keyword evidence="3" id="KW-0472">Membrane</keyword>
<evidence type="ECO:0000313" key="6">
    <source>
        <dbReference type="Proteomes" id="UP000692954"/>
    </source>
</evidence>
<feature type="compositionally biased region" description="Low complexity" evidence="2">
    <location>
        <begin position="278"/>
        <end position="288"/>
    </location>
</feature>
<dbReference type="GO" id="GO:1990116">
    <property type="term" value="P:ribosome-associated ubiquitin-dependent protein catabolic process"/>
    <property type="evidence" value="ECO:0007669"/>
    <property type="project" value="TreeGrafter"/>
</dbReference>
<sequence>MTQKRMNSGILWRISIKISIEKCFERSKHLQQNEMIVKRYMNKDDIYLHATIYESASTIIKNPKEVLNPESTIMKAAAATICRSKSWDAKIVVSGWWVHVSQVNKGVPLGMNLSSGSFLIYGKKNFIYPPILEMGCTILYQMYQERIERHEEERKNKLREEQSQVEDSEQNESKMIIKMNYLIFQKMTMNKVIKNILFLKSILMLKLYNKEMIKNKKNPNKINKLNNHIQIFIIIIIQIVIIQIIIIIIITKLITITKKKIQKVLQNDRSDENKKNLKNSQTQQSKQKQYNEKVKEKYANQSDEERKLRQKLMGATYMKKEVKPDKKEERLEEK</sequence>
<evidence type="ECO:0000259" key="4">
    <source>
        <dbReference type="Pfam" id="PF05670"/>
    </source>
</evidence>
<feature type="compositionally biased region" description="Basic and acidic residues" evidence="2">
    <location>
        <begin position="318"/>
        <end position="334"/>
    </location>
</feature>
<evidence type="ECO:0000256" key="3">
    <source>
        <dbReference type="SAM" id="Phobius"/>
    </source>
</evidence>
<feature type="transmembrane region" description="Helical" evidence="3">
    <location>
        <begin position="192"/>
        <end position="209"/>
    </location>
</feature>
<dbReference type="AlphaFoldDB" id="A0A8S1RTM9"/>
<proteinExistence type="predicted"/>
<reference evidence="5" key="1">
    <citation type="submission" date="2021-01" db="EMBL/GenBank/DDBJ databases">
        <authorList>
            <consortium name="Genoscope - CEA"/>
            <person name="William W."/>
        </authorList>
    </citation>
    <scope>NUCLEOTIDE SEQUENCE</scope>
</reference>
<dbReference type="Proteomes" id="UP000692954">
    <property type="component" value="Unassembled WGS sequence"/>
</dbReference>
<dbReference type="PANTHER" id="PTHR15239">
    <property type="entry name" value="NUCLEAR EXPORT MEDIATOR FACTOR NEMF"/>
    <property type="match status" value="1"/>
</dbReference>
<dbReference type="OrthoDB" id="207084at2759"/>
<evidence type="ECO:0000313" key="5">
    <source>
        <dbReference type="EMBL" id="CAD8130405.1"/>
    </source>
</evidence>
<evidence type="ECO:0000256" key="1">
    <source>
        <dbReference type="SAM" id="Coils"/>
    </source>
</evidence>
<dbReference type="EMBL" id="CAJJDN010000286">
    <property type="protein sequence ID" value="CAD8130405.1"/>
    <property type="molecule type" value="Genomic_DNA"/>
</dbReference>
<keyword evidence="6" id="KW-1185">Reference proteome</keyword>
<evidence type="ECO:0000256" key="2">
    <source>
        <dbReference type="SAM" id="MobiDB-lite"/>
    </source>
</evidence>
<feature type="domain" description="NFACT RNA-binding" evidence="4">
    <location>
        <begin position="30"/>
        <end position="122"/>
    </location>
</feature>
<feature type="transmembrane region" description="Helical" evidence="3">
    <location>
        <begin position="229"/>
        <end position="250"/>
    </location>
</feature>
<dbReference type="InterPro" id="IPR008532">
    <property type="entry name" value="NFACT_RNA-bd"/>
</dbReference>
<feature type="compositionally biased region" description="Basic and acidic residues" evidence="2">
    <location>
        <begin position="289"/>
        <end position="307"/>
    </location>
</feature>
<keyword evidence="3" id="KW-1133">Transmembrane helix</keyword>
<dbReference type="InterPro" id="IPR051608">
    <property type="entry name" value="RQC_Subunit_NEMF"/>
</dbReference>
<name>A0A8S1RTM9_9CILI</name>
<dbReference type="GO" id="GO:0043023">
    <property type="term" value="F:ribosomal large subunit binding"/>
    <property type="evidence" value="ECO:0007669"/>
    <property type="project" value="TreeGrafter"/>
</dbReference>
<dbReference type="PANTHER" id="PTHR15239:SF6">
    <property type="entry name" value="RIBOSOME QUALITY CONTROL COMPLEX SUBUNIT NEMF"/>
    <property type="match status" value="1"/>
</dbReference>
<accession>A0A8S1RTM9</accession>
<dbReference type="GO" id="GO:0000049">
    <property type="term" value="F:tRNA binding"/>
    <property type="evidence" value="ECO:0007669"/>
    <property type="project" value="TreeGrafter"/>
</dbReference>
<comment type="caution">
    <text evidence="5">The sequence shown here is derived from an EMBL/GenBank/DDBJ whole genome shotgun (WGS) entry which is preliminary data.</text>
</comment>
<dbReference type="Pfam" id="PF05670">
    <property type="entry name" value="NFACT-R_1"/>
    <property type="match status" value="1"/>
</dbReference>
<feature type="coiled-coil region" evidence="1">
    <location>
        <begin position="140"/>
        <end position="171"/>
    </location>
</feature>
<organism evidence="5 6">
    <name type="scientific">Paramecium sonneborni</name>
    <dbReference type="NCBI Taxonomy" id="65129"/>
    <lineage>
        <taxon>Eukaryota</taxon>
        <taxon>Sar</taxon>
        <taxon>Alveolata</taxon>
        <taxon>Ciliophora</taxon>
        <taxon>Intramacronucleata</taxon>
        <taxon>Oligohymenophorea</taxon>
        <taxon>Peniculida</taxon>
        <taxon>Parameciidae</taxon>
        <taxon>Paramecium</taxon>
    </lineage>
</organism>
<dbReference type="GO" id="GO:1990112">
    <property type="term" value="C:RQC complex"/>
    <property type="evidence" value="ECO:0007669"/>
    <property type="project" value="TreeGrafter"/>
</dbReference>